<feature type="compositionally biased region" description="Basic and acidic residues" evidence="1">
    <location>
        <begin position="180"/>
        <end position="198"/>
    </location>
</feature>
<sequence length="206" mass="22453">MAFTHPSCPSSVCPSLGTLHKQSSGCVEHTHQSRDPEGCTYQSSDPEGYTYQSGDPERYTYQSSAPERCTYQSSAPEGCTYQSSDPEGCTYQSSDPEGYTYQLEEGGSGRVSLKPGQPRTTGLRALDGSGVSRLGEVQRSALLQRGRRPTEGTHDGENKRTVTVVVLAGYKVEIGSADGETERKRRDWRRGNDDEKLQRTAAAGKC</sequence>
<evidence type="ECO:0000313" key="2">
    <source>
        <dbReference type="EMBL" id="KAA0039488.1"/>
    </source>
</evidence>
<feature type="region of interest" description="Disordered" evidence="1">
    <location>
        <begin position="176"/>
        <end position="206"/>
    </location>
</feature>
<dbReference type="EMBL" id="SSTD01008704">
    <property type="protein sequence ID" value="TYK15243.1"/>
    <property type="molecule type" value="Genomic_DNA"/>
</dbReference>
<dbReference type="Proteomes" id="UP000321393">
    <property type="component" value="Unassembled WGS sequence"/>
</dbReference>
<evidence type="ECO:0000313" key="5">
    <source>
        <dbReference type="Proteomes" id="UP000321947"/>
    </source>
</evidence>
<dbReference type="Proteomes" id="UP000321947">
    <property type="component" value="Unassembled WGS sequence"/>
</dbReference>
<feature type="compositionally biased region" description="Basic and acidic residues" evidence="1">
    <location>
        <begin position="28"/>
        <end position="37"/>
    </location>
</feature>
<evidence type="ECO:0000256" key="1">
    <source>
        <dbReference type="SAM" id="MobiDB-lite"/>
    </source>
</evidence>
<evidence type="ECO:0000313" key="3">
    <source>
        <dbReference type="EMBL" id="TYK15243.1"/>
    </source>
</evidence>
<feature type="compositionally biased region" description="Polar residues" evidence="1">
    <location>
        <begin position="40"/>
        <end position="53"/>
    </location>
</feature>
<reference evidence="4 5" key="1">
    <citation type="submission" date="2019-08" db="EMBL/GenBank/DDBJ databases">
        <title>Draft genome sequences of two oriental melons (Cucumis melo L. var makuwa).</title>
        <authorList>
            <person name="Kwon S.-Y."/>
        </authorList>
    </citation>
    <scope>NUCLEOTIDE SEQUENCE [LARGE SCALE GENOMIC DNA]</scope>
    <source>
        <strain evidence="5">cv. Chang Bougi</strain>
        <strain evidence="4">cv. SW 3</strain>
        <tissue evidence="3">Leaf</tissue>
    </source>
</reference>
<protein>
    <submittedName>
        <fullName evidence="3">NBS-LRR type resistance protein</fullName>
    </submittedName>
</protein>
<name>A0A5D3CTM3_CUCMM</name>
<evidence type="ECO:0000313" key="4">
    <source>
        <dbReference type="Proteomes" id="UP000321393"/>
    </source>
</evidence>
<dbReference type="AlphaFoldDB" id="A0A5D3CTM3"/>
<feature type="region of interest" description="Disordered" evidence="1">
    <location>
        <begin position="24"/>
        <end position="67"/>
    </location>
</feature>
<accession>A0A5D3CTM3</accession>
<comment type="caution">
    <text evidence="3">The sequence shown here is derived from an EMBL/GenBank/DDBJ whole genome shotgun (WGS) entry which is preliminary data.</text>
</comment>
<proteinExistence type="predicted"/>
<dbReference type="EMBL" id="SSTE01018412">
    <property type="protein sequence ID" value="KAA0039488.1"/>
    <property type="molecule type" value="Genomic_DNA"/>
</dbReference>
<organism evidence="3 5">
    <name type="scientific">Cucumis melo var. makuwa</name>
    <name type="common">Oriental melon</name>
    <dbReference type="NCBI Taxonomy" id="1194695"/>
    <lineage>
        <taxon>Eukaryota</taxon>
        <taxon>Viridiplantae</taxon>
        <taxon>Streptophyta</taxon>
        <taxon>Embryophyta</taxon>
        <taxon>Tracheophyta</taxon>
        <taxon>Spermatophyta</taxon>
        <taxon>Magnoliopsida</taxon>
        <taxon>eudicotyledons</taxon>
        <taxon>Gunneridae</taxon>
        <taxon>Pentapetalae</taxon>
        <taxon>rosids</taxon>
        <taxon>fabids</taxon>
        <taxon>Cucurbitales</taxon>
        <taxon>Cucurbitaceae</taxon>
        <taxon>Benincaseae</taxon>
        <taxon>Cucumis</taxon>
    </lineage>
</organism>
<gene>
    <name evidence="3" type="ORF">E5676_scaffold892G00170</name>
    <name evidence="2" type="ORF">E6C27_scaffold64G003080</name>
</gene>